<name>A0ACC1NCJ5_9PEZI</name>
<dbReference type="Proteomes" id="UP001143856">
    <property type="component" value="Unassembled WGS sequence"/>
</dbReference>
<comment type="caution">
    <text evidence="1">The sequence shown here is derived from an EMBL/GenBank/DDBJ whole genome shotgun (WGS) entry which is preliminary data.</text>
</comment>
<gene>
    <name evidence="1" type="ORF">NUW58_g8052</name>
</gene>
<sequence>MWSKLLIAQAALAVAIPLASKNPAAVLFERDDIAVPAVTFACPASSWPPNTIGKANQPQQPSDDLASILAKVDPARIEATIRKLASFGTRHSKY</sequence>
<evidence type="ECO:0000313" key="1">
    <source>
        <dbReference type="EMBL" id="KAJ2976561.1"/>
    </source>
</evidence>
<proteinExistence type="predicted"/>
<accession>A0ACC1NCJ5</accession>
<dbReference type="EMBL" id="JAPDGR010002300">
    <property type="protein sequence ID" value="KAJ2976561.1"/>
    <property type="molecule type" value="Genomic_DNA"/>
</dbReference>
<evidence type="ECO:0000313" key="2">
    <source>
        <dbReference type="Proteomes" id="UP001143856"/>
    </source>
</evidence>
<protein>
    <submittedName>
        <fullName evidence="1">Uncharacterized protein</fullName>
    </submittedName>
</protein>
<organism evidence="1 2">
    <name type="scientific">Xylaria curta</name>
    <dbReference type="NCBI Taxonomy" id="42375"/>
    <lineage>
        <taxon>Eukaryota</taxon>
        <taxon>Fungi</taxon>
        <taxon>Dikarya</taxon>
        <taxon>Ascomycota</taxon>
        <taxon>Pezizomycotina</taxon>
        <taxon>Sordariomycetes</taxon>
        <taxon>Xylariomycetidae</taxon>
        <taxon>Xylariales</taxon>
        <taxon>Xylariaceae</taxon>
        <taxon>Xylaria</taxon>
    </lineage>
</organism>
<reference evidence="1" key="1">
    <citation type="submission" date="2022-10" db="EMBL/GenBank/DDBJ databases">
        <title>Genome Sequence of Xylaria curta.</title>
        <authorList>
            <person name="Buettner E."/>
        </authorList>
    </citation>
    <scope>NUCLEOTIDE SEQUENCE</scope>
    <source>
        <strain evidence="1">Babe10</strain>
    </source>
</reference>
<keyword evidence="2" id="KW-1185">Reference proteome</keyword>